<reference evidence="2" key="1">
    <citation type="submission" date="2021-03" db="EMBL/GenBank/DDBJ databases">
        <title>Whole genome shotgun sequence of Actinoplanes auranticolor NBRC 12245.</title>
        <authorList>
            <person name="Komaki H."/>
            <person name="Tamura T."/>
        </authorList>
    </citation>
    <scope>NUCLEOTIDE SEQUENCE</scope>
    <source>
        <strain evidence="2">NBRC 12245</strain>
    </source>
</reference>
<protein>
    <recommendedName>
        <fullName evidence="1">DUF6434 domain-containing protein</fullName>
    </recommendedName>
</protein>
<dbReference type="Pfam" id="PF18953">
    <property type="entry name" value="SAP_new25"/>
    <property type="match status" value="1"/>
</dbReference>
<dbReference type="RefSeq" id="WP_212992603.1">
    <property type="nucleotide sequence ID" value="NZ_BAABEA010000001.1"/>
</dbReference>
<dbReference type="AlphaFoldDB" id="A0A919SNL1"/>
<evidence type="ECO:0000313" key="2">
    <source>
        <dbReference type="EMBL" id="GIM75712.1"/>
    </source>
</evidence>
<dbReference type="Proteomes" id="UP000681340">
    <property type="component" value="Unassembled WGS sequence"/>
</dbReference>
<dbReference type="EMBL" id="BOQL01000058">
    <property type="protein sequence ID" value="GIM75712.1"/>
    <property type="molecule type" value="Genomic_DNA"/>
</dbReference>
<dbReference type="Pfam" id="PF20026">
    <property type="entry name" value="DUF6434"/>
    <property type="match status" value="1"/>
</dbReference>
<accession>A0A919SNL1</accession>
<feature type="domain" description="DUF6434" evidence="1">
    <location>
        <begin position="73"/>
        <end position="130"/>
    </location>
</feature>
<keyword evidence="3" id="KW-1185">Reference proteome</keyword>
<dbReference type="InterPro" id="IPR045492">
    <property type="entry name" value="DUF6434"/>
</dbReference>
<name>A0A919SNL1_9ACTN</name>
<gene>
    <name evidence="2" type="ORF">Aau02nite_67320</name>
</gene>
<evidence type="ECO:0000313" key="3">
    <source>
        <dbReference type="Proteomes" id="UP000681340"/>
    </source>
</evidence>
<comment type="caution">
    <text evidence="2">The sequence shown here is derived from an EMBL/GenBank/DDBJ whole genome shotgun (WGS) entry which is preliminary data.</text>
</comment>
<organism evidence="2 3">
    <name type="scientific">Actinoplanes auranticolor</name>
    <dbReference type="NCBI Taxonomy" id="47988"/>
    <lineage>
        <taxon>Bacteria</taxon>
        <taxon>Bacillati</taxon>
        <taxon>Actinomycetota</taxon>
        <taxon>Actinomycetes</taxon>
        <taxon>Micromonosporales</taxon>
        <taxon>Micromonosporaceae</taxon>
        <taxon>Actinoplanes</taxon>
    </lineage>
</organism>
<proteinExistence type="predicted"/>
<sequence length="178" mass="19190">MTEHRPALSPALSGAELTRWYWTLAELTALARTLGVPRGGGKAALADRLAAALDGAAPSAPVPRAPAGRQLTAPVSADTIIPPGQRCSQLLRDFFRQQIGPGFTFDEFMRAFVADGAGQTLGAAVAHWHATRAQAAQQRPIGAQFELNAFLRQWRLDHPGAGRQDALAAWRQHRSQPR</sequence>
<evidence type="ECO:0000259" key="1">
    <source>
        <dbReference type="Pfam" id="PF20026"/>
    </source>
</evidence>